<proteinExistence type="predicted"/>
<dbReference type="Proteomes" id="UP001381003">
    <property type="component" value="Chromosome"/>
</dbReference>
<protein>
    <recommendedName>
        <fullName evidence="3">YCII-related domain-containing protein</fullName>
    </recommendedName>
</protein>
<name>A0ABZ2FDF1_9MICO</name>
<organism evidence="1 2">
    <name type="scientific">Janibacter terrae</name>
    <dbReference type="NCBI Taxonomy" id="103817"/>
    <lineage>
        <taxon>Bacteria</taxon>
        <taxon>Bacillati</taxon>
        <taxon>Actinomycetota</taxon>
        <taxon>Actinomycetes</taxon>
        <taxon>Micrococcales</taxon>
        <taxon>Intrasporangiaceae</taxon>
        <taxon>Janibacter</taxon>
    </lineage>
</organism>
<evidence type="ECO:0000313" key="2">
    <source>
        <dbReference type="Proteomes" id="UP001381003"/>
    </source>
</evidence>
<gene>
    <name evidence="1" type="ORF">N5P18_00250</name>
</gene>
<reference evidence="1 2" key="1">
    <citation type="submission" date="2022-09" db="EMBL/GenBank/DDBJ databases">
        <title>Complete genome sequence of Janibacter terrae strain COS04-44, PCL-degrading bacteria isolated from oil spilled coast.</title>
        <authorList>
            <person name="Park H."/>
            <person name="Kim J.Y."/>
            <person name="An S.H."/>
            <person name="Lee C.M."/>
            <person name="Weon H.-Y."/>
        </authorList>
    </citation>
    <scope>NUCLEOTIDE SEQUENCE [LARGE SCALE GENOMIC DNA]</scope>
    <source>
        <strain evidence="1 2">COS04-44</strain>
    </source>
</reference>
<sequence length="109" mass="12206">MRSLEDCERILRDVPESRGDREPARPLWATREGRDVGCAYFHRSPTWSDGQPRGEVGVFFLISVDPGARLALAERLTTIDLMGSTEYWVTPTTPWRCGCPRTAPSVAVV</sequence>
<keyword evidence="2" id="KW-1185">Reference proteome</keyword>
<dbReference type="RefSeq" id="WP_338538344.1">
    <property type="nucleotide sequence ID" value="NZ_CP104874.1"/>
</dbReference>
<dbReference type="EMBL" id="CP104874">
    <property type="protein sequence ID" value="WWF05339.1"/>
    <property type="molecule type" value="Genomic_DNA"/>
</dbReference>
<dbReference type="Gene3D" id="3.40.630.30">
    <property type="match status" value="1"/>
</dbReference>
<evidence type="ECO:0008006" key="3">
    <source>
        <dbReference type="Google" id="ProtNLM"/>
    </source>
</evidence>
<evidence type="ECO:0000313" key="1">
    <source>
        <dbReference type="EMBL" id="WWF05339.1"/>
    </source>
</evidence>
<accession>A0ABZ2FDF1</accession>